<keyword evidence="4 5" id="KW-0326">Glycosidase</keyword>
<name>A0A1M6TEI3_SELRU</name>
<dbReference type="InterPro" id="IPR050727">
    <property type="entry name" value="GH43_arabinanases"/>
</dbReference>
<keyword evidence="6" id="KW-0732">Signal</keyword>
<dbReference type="GO" id="GO:0005975">
    <property type="term" value="P:carbohydrate metabolic process"/>
    <property type="evidence" value="ECO:0007669"/>
    <property type="project" value="InterPro"/>
</dbReference>
<organism evidence="7 8">
    <name type="scientific">Selenomonas ruminantium</name>
    <dbReference type="NCBI Taxonomy" id="971"/>
    <lineage>
        <taxon>Bacteria</taxon>
        <taxon>Bacillati</taxon>
        <taxon>Bacillota</taxon>
        <taxon>Negativicutes</taxon>
        <taxon>Selenomonadales</taxon>
        <taxon>Selenomonadaceae</taxon>
        <taxon>Selenomonas</taxon>
    </lineage>
</organism>
<feature type="signal peptide" evidence="6">
    <location>
        <begin position="1"/>
        <end position="22"/>
    </location>
</feature>
<dbReference type="PANTHER" id="PTHR43301:SF3">
    <property type="entry name" value="ARABINAN ENDO-1,5-ALPHA-L-ARABINOSIDASE A-RELATED"/>
    <property type="match status" value="1"/>
</dbReference>
<evidence type="ECO:0000256" key="6">
    <source>
        <dbReference type="SAM" id="SignalP"/>
    </source>
</evidence>
<evidence type="ECO:0000256" key="3">
    <source>
        <dbReference type="ARBA" id="ARBA00022801"/>
    </source>
</evidence>
<evidence type="ECO:0000256" key="1">
    <source>
        <dbReference type="ARBA" id="ARBA00004834"/>
    </source>
</evidence>
<evidence type="ECO:0000313" key="8">
    <source>
        <dbReference type="Proteomes" id="UP000184263"/>
    </source>
</evidence>
<dbReference type="Gene3D" id="2.115.10.20">
    <property type="entry name" value="Glycosyl hydrolase domain, family 43"/>
    <property type="match status" value="1"/>
</dbReference>
<dbReference type="RefSeq" id="WP_073088718.1">
    <property type="nucleotide sequence ID" value="NZ_FRBC01000007.1"/>
</dbReference>
<proteinExistence type="inferred from homology"/>
<dbReference type="InterPro" id="IPR023296">
    <property type="entry name" value="Glyco_hydro_beta-prop_sf"/>
</dbReference>
<accession>A0A1M6TEI3</accession>
<dbReference type="InterPro" id="IPR006710">
    <property type="entry name" value="Glyco_hydro_43"/>
</dbReference>
<dbReference type="GO" id="GO:0004553">
    <property type="term" value="F:hydrolase activity, hydrolyzing O-glycosyl compounds"/>
    <property type="evidence" value="ECO:0007669"/>
    <property type="project" value="InterPro"/>
</dbReference>
<gene>
    <name evidence="7" type="ORF">SAMN05216582_10781</name>
</gene>
<protein>
    <submittedName>
        <fullName evidence="7">Glycosyl hydrolases family 43</fullName>
    </submittedName>
</protein>
<comment type="pathway">
    <text evidence="1">Glycan metabolism; L-arabinan degradation.</text>
</comment>
<dbReference type="OrthoDB" id="9801455at2"/>
<dbReference type="Pfam" id="PF04616">
    <property type="entry name" value="Glyco_hydro_43"/>
    <property type="match status" value="1"/>
</dbReference>
<reference evidence="7 8" key="1">
    <citation type="submission" date="2016-11" db="EMBL/GenBank/DDBJ databases">
        <authorList>
            <person name="Jaros S."/>
            <person name="Januszkiewicz K."/>
            <person name="Wedrychowicz H."/>
        </authorList>
    </citation>
    <scope>NUCLEOTIDE SEQUENCE [LARGE SCALE GENOMIC DNA]</scope>
    <source>
        <strain evidence="7 8">HD4</strain>
    </source>
</reference>
<dbReference type="PANTHER" id="PTHR43301">
    <property type="entry name" value="ARABINAN ENDO-1,5-ALPHA-L-ARABINOSIDASE"/>
    <property type="match status" value="1"/>
</dbReference>
<dbReference type="SUPFAM" id="SSF75005">
    <property type="entry name" value="Arabinanase/levansucrase/invertase"/>
    <property type="match status" value="1"/>
</dbReference>
<feature type="chain" id="PRO_5038664937" evidence="6">
    <location>
        <begin position="23"/>
        <end position="511"/>
    </location>
</feature>
<evidence type="ECO:0000256" key="4">
    <source>
        <dbReference type="ARBA" id="ARBA00023295"/>
    </source>
</evidence>
<dbReference type="AlphaFoldDB" id="A0A1M6TEI3"/>
<evidence type="ECO:0000313" key="7">
    <source>
        <dbReference type="EMBL" id="SHK55299.1"/>
    </source>
</evidence>
<evidence type="ECO:0000256" key="5">
    <source>
        <dbReference type="RuleBase" id="RU361187"/>
    </source>
</evidence>
<comment type="similarity">
    <text evidence="2 5">Belongs to the glycosyl hydrolase 43 family.</text>
</comment>
<keyword evidence="3 5" id="KW-0378">Hydrolase</keyword>
<sequence>MFYTKKNLRKIALSMMVMGALSVGNFSNGDVFQPVMAEANALKKDVLFRDTVADMVKGDGLKQGDKVKTRGFFAKGDGFDEEYLIQDKAGAVDGDSVIKLNNGLFAIRTSGVKELSGFFGTFFTSNENVKAEAYYTSDGVTMKYVMPLEGQAGRDPSIQYHNQMFYLCYVEPIETGRTFRIAKTRDFKKWETRGYNVIDRTTLGAVWAPDLFIDDDGKAYVYFAKQREENKEPTQFLMDLYVSSCDDIEKGEFGPAVKIEMPKRSDSYIDAQVRKINGTYYMIAKDEKKYTDNYNKAPLLLKSTSPVKGFQEVETWPLQAIKGYEGFSFFNDNGTVYIYGDNYAKDFDLSPKSRATVWMVDERKIETGPYSAEYLKSPNTLRHGTVIPLKDNNYFKRMLINMHKFPFKDNVMKDADKVKVSLKQYLPADSAQKDVSEIDKFAPGQGVVYEVPKKQNVVIKKVMNAYGVPNMRFVFEDAKSGSLEIEGKKIPADKNEHVFQYDNGKWNYMKK</sequence>
<dbReference type="Proteomes" id="UP000184263">
    <property type="component" value="Unassembled WGS sequence"/>
</dbReference>
<evidence type="ECO:0000256" key="2">
    <source>
        <dbReference type="ARBA" id="ARBA00009865"/>
    </source>
</evidence>
<dbReference type="EMBL" id="FRBC01000007">
    <property type="protein sequence ID" value="SHK55299.1"/>
    <property type="molecule type" value="Genomic_DNA"/>
</dbReference>